<organism evidence="7 8">
    <name type="scientific">Clostridium perfringens (strain ATCC 13124 / DSM 756 / JCM 1290 / NCIMB 6125 / NCTC 8237 / Type A)</name>
    <dbReference type="NCBI Taxonomy" id="195103"/>
    <lineage>
        <taxon>Bacteria</taxon>
        <taxon>Bacillati</taxon>
        <taxon>Bacillota</taxon>
        <taxon>Clostridia</taxon>
        <taxon>Eubacteriales</taxon>
        <taxon>Clostridiaceae</taxon>
        <taxon>Clostridium</taxon>
    </lineage>
</organism>
<feature type="transmembrane region" description="Helical" evidence="6">
    <location>
        <begin position="9"/>
        <end position="30"/>
    </location>
</feature>
<feature type="transmembrane region" description="Helical" evidence="6">
    <location>
        <begin position="421"/>
        <end position="437"/>
    </location>
</feature>
<dbReference type="InterPro" id="IPR050833">
    <property type="entry name" value="Poly_Biosynth_Transport"/>
</dbReference>
<feature type="transmembrane region" description="Helical" evidence="6">
    <location>
        <begin position="84"/>
        <end position="105"/>
    </location>
</feature>
<feature type="transmembrane region" description="Helical" evidence="6">
    <location>
        <begin position="42"/>
        <end position="64"/>
    </location>
</feature>
<feature type="transmembrane region" description="Helical" evidence="6">
    <location>
        <begin position="322"/>
        <end position="339"/>
    </location>
</feature>
<feature type="transmembrane region" description="Helical" evidence="6">
    <location>
        <begin position="243"/>
        <end position="265"/>
    </location>
</feature>
<keyword evidence="8" id="KW-1185">Reference proteome</keyword>
<dbReference type="PANTHER" id="PTHR30250:SF11">
    <property type="entry name" value="O-ANTIGEN TRANSPORTER-RELATED"/>
    <property type="match status" value="1"/>
</dbReference>
<feature type="transmembrane region" description="Helical" evidence="6">
    <location>
        <begin position="295"/>
        <end position="316"/>
    </location>
</feature>
<protein>
    <submittedName>
        <fullName evidence="7">Polysaccharide transporter protein</fullName>
    </submittedName>
</protein>
<evidence type="ECO:0000256" key="3">
    <source>
        <dbReference type="ARBA" id="ARBA00022692"/>
    </source>
</evidence>
<feature type="transmembrane region" description="Helical" evidence="6">
    <location>
        <begin position="219"/>
        <end position="237"/>
    </location>
</feature>
<dbReference type="RefSeq" id="WP_011590211.1">
    <property type="nucleotide sequence ID" value="NC_008261.1"/>
</dbReference>
<keyword evidence="5 6" id="KW-0472">Membrane</keyword>
<accession>A0A0H2YPV6</accession>
<keyword evidence="2" id="KW-1003">Cell membrane</keyword>
<dbReference type="Proteomes" id="UP000001823">
    <property type="component" value="Chromosome"/>
</dbReference>
<comment type="subcellular location">
    <subcellularLocation>
        <location evidence="1">Cell membrane</location>
        <topology evidence="1">Multi-pass membrane protein</topology>
    </subcellularLocation>
</comment>
<feature type="transmembrane region" description="Helical" evidence="6">
    <location>
        <begin position="359"/>
        <end position="377"/>
    </location>
</feature>
<evidence type="ECO:0000256" key="5">
    <source>
        <dbReference type="ARBA" id="ARBA00023136"/>
    </source>
</evidence>
<evidence type="ECO:0000256" key="1">
    <source>
        <dbReference type="ARBA" id="ARBA00004651"/>
    </source>
</evidence>
<gene>
    <name evidence="7" type="ordered locus">CPF_0474</name>
</gene>
<dbReference type="HOGENOM" id="CLU_022017_7_4_9"/>
<name>A0A0H2YPV6_CLOP1</name>
<keyword evidence="4 6" id="KW-1133">Transmembrane helix</keyword>
<dbReference type="GO" id="GO:0005886">
    <property type="term" value="C:plasma membrane"/>
    <property type="evidence" value="ECO:0007669"/>
    <property type="project" value="UniProtKB-SubCell"/>
</dbReference>
<evidence type="ECO:0000256" key="2">
    <source>
        <dbReference type="ARBA" id="ARBA00022475"/>
    </source>
</evidence>
<dbReference type="eggNOG" id="COG2244">
    <property type="taxonomic scope" value="Bacteria"/>
</dbReference>
<dbReference type="Pfam" id="PF01943">
    <property type="entry name" value="Polysacc_synt"/>
    <property type="match status" value="1"/>
</dbReference>
<keyword evidence="3 6" id="KW-0812">Transmembrane</keyword>
<dbReference type="InterPro" id="IPR002797">
    <property type="entry name" value="Polysacc_synth"/>
</dbReference>
<evidence type="ECO:0000256" key="4">
    <source>
        <dbReference type="ARBA" id="ARBA00022989"/>
    </source>
</evidence>
<evidence type="ECO:0000313" key="7">
    <source>
        <dbReference type="EMBL" id="ABG82583.1"/>
    </source>
</evidence>
<feature type="transmembrane region" description="Helical" evidence="6">
    <location>
        <begin position="443"/>
        <end position="463"/>
    </location>
</feature>
<feature type="transmembrane region" description="Helical" evidence="6">
    <location>
        <begin position="383"/>
        <end position="400"/>
    </location>
</feature>
<feature type="transmembrane region" description="Helical" evidence="6">
    <location>
        <begin position="181"/>
        <end position="198"/>
    </location>
</feature>
<sequence>MGKKVKNAAFIYAFGQILSKSINFIFIPLYTNKLGTYGYGQLALIDMLFSLISVFIILGINSGYIRFYKTYNELEKKRLMNTTLTFSIIFSIVFIIVNMIISQFYINKILSLENLNLIFFLLLIRCATEQIIYLMILEYSMNYEAKIVVKLECFKLILNLTLIVYFVAIVNQGILGMYKGYVISNCIILAFLIFKNINKFKLEIDFKMLKNMLKYSIQLIPSGISAIVLNLADRYILEFFSGLSITGIYSLGYKFGTLIDPLFILPFKKVFTPFKFEIYRDNDANEKLNEWYYKYNIIGIAVVFMISILGKLIIIITSPVEFINAYKIIPLILISYFIYGKSEFYSLGIYISNKTRFDCYIMILSGIINIILNFILIPFAGMYGATIATIISYYLSNILFKIVSKRCCEFRYNLNKNIVKFYVISIILYLSYFILTYNNTNLLMELLLCIFIILIWAIITNYLKIIDKKVYYKIIYLIKKKVLKNENM</sequence>
<proteinExistence type="predicted"/>
<reference evidence="7 8" key="1">
    <citation type="journal article" date="2006" name="Genome Res.">
        <title>Skewed genomic variability in strains of the toxigenic bacterial pathogen, Clostridium perfringens.</title>
        <authorList>
            <person name="Myers G.S."/>
            <person name="Rasko D.A."/>
            <person name="Cheung J.K."/>
            <person name="Ravel J."/>
            <person name="Seshadri R."/>
            <person name="Deboy R.T."/>
            <person name="Ren Q."/>
            <person name="Varga J."/>
            <person name="Awad M.M."/>
            <person name="Brinkac L.M."/>
            <person name="Daugherty S.C."/>
            <person name="Haft D.H."/>
            <person name="Dodson R.J."/>
            <person name="Madupu R."/>
            <person name="Nelson W.C."/>
            <person name="Rosovitz M.J."/>
            <person name="Sullivan S.A."/>
            <person name="Khouri H."/>
            <person name="Dimitrov G.I."/>
            <person name="Watkins K.L."/>
            <person name="Mulligan S."/>
            <person name="Benton J."/>
            <person name="Radune D."/>
            <person name="Fisher D.J."/>
            <person name="Atkins H.S."/>
            <person name="Hiscox T."/>
            <person name="Jost B.H."/>
            <person name="Billington S.J."/>
            <person name="Songer J.G."/>
            <person name="McClane B.A."/>
            <person name="Titball R.W."/>
            <person name="Rood J.I."/>
            <person name="Melville S.B."/>
            <person name="Paulsen I.T."/>
        </authorList>
    </citation>
    <scope>NUCLEOTIDE SEQUENCE [LARGE SCALE GENOMIC DNA]</scope>
    <source>
        <strain evidence="8">ATCC 13124 / DSM 756 / JCM 1290 / NCIMB 6125 / NCTC 8237 / S 107 / Type A</strain>
    </source>
</reference>
<dbReference type="KEGG" id="cpf:CPF_0474"/>
<dbReference type="EMBL" id="CP000246">
    <property type="protein sequence ID" value="ABG82583.1"/>
    <property type="molecule type" value="Genomic_DNA"/>
</dbReference>
<evidence type="ECO:0000313" key="8">
    <source>
        <dbReference type="Proteomes" id="UP000001823"/>
    </source>
</evidence>
<feature type="transmembrane region" description="Helical" evidence="6">
    <location>
        <begin position="117"/>
        <end position="136"/>
    </location>
</feature>
<dbReference type="PANTHER" id="PTHR30250">
    <property type="entry name" value="PST FAMILY PREDICTED COLANIC ACID TRANSPORTER"/>
    <property type="match status" value="1"/>
</dbReference>
<dbReference type="STRING" id="195103.CPF_0474"/>
<dbReference type="PaxDb" id="195103-CPF_0474"/>
<evidence type="ECO:0000256" key="6">
    <source>
        <dbReference type="SAM" id="Phobius"/>
    </source>
</evidence>
<feature type="transmembrane region" description="Helical" evidence="6">
    <location>
        <begin position="156"/>
        <end position="175"/>
    </location>
</feature>
<dbReference type="AlphaFoldDB" id="A0A0H2YPV6"/>